<protein>
    <submittedName>
        <fullName evidence="1">Uncharacterized protein</fullName>
    </submittedName>
</protein>
<comment type="caution">
    <text evidence="1">The sequence shown here is derived from an EMBL/GenBank/DDBJ whole genome shotgun (WGS) entry which is preliminary data.</text>
</comment>
<accession>A0A0F8XZL5</accession>
<proteinExistence type="predicted"/>
<feature type="non-terminal residue" evidence="1">
    <location>
        <position position="1"/>
    </location>
</feature>
<evidence type="ECO:0000313" key="1">
    <source>
        <dbReference type="EMBL" id="KKK47399.1"/>
    </source>
</evidence>
<organism evidence="1">
    <name type="scientific">marine sediment metagenome</name>
    <dbReference type="NCBI Taxonomy" id="412755"/>
    <lineage>
        <taxon>unclassified sequences</taxon>
        <taxon>metagenomes</taxon>
        <taxon>ecological metagenomes</taxon>
    </lineage>
</organism>
<name>A0A0F8XZL5_9ZZZZ</name>
<sequence length="163" mass="18327">GMTDQEKYIEGQKASGIEVGDTVRVVRTWEWNERGSDCSPVNIVGRTAVVQRLGCAEIETEGFYAPYFVLEIVKKANGTVPDAKHIDKGDSNMKNSRFDIEIVKEKTDDKHKIINGIVVKRYSKWHRDGNAATEYAKMKHGLAILEQEEAGFEVEILVHPFCG</sequence>
<dbReference type="AlphaFoldDB" id="A0A0F8XZL5"/>
<dbReference type="EMBL" id="LAZR01069600">
    <property type="protein sequence ID" value="KKK47399.1"/>
    <property type="molecule type" value="Genomic_DNA"/>
</dbReference>
<gene>
    <name evidence="1" type="ORF">LCGC14_3155620</name>
</gene>
<reference evidence="1" key="1">
    <citation type="journal article" date="2015" name="Nature">
        <title>Complex archaea that bridge the gap between prokaryotes and eukaryotes.</title>
        <authorList>
            <person name="Spang A."/>
            <person name="Saw J.H."/>
            <person name="Jorgensen S.L."/>
            <person name="Zaremba-Niedzwiedzka K."/>
            <person name="Martijn J."/>
            <person name="Lind A.E."/>
            <person name="van Eijk R."/>
            <person name="Schleper C."/>
            <person name="Guy L."/>
            <person name="Ettema T.J."/>
        </authorList>
    </citation>
    <scope>NUCLEOTIDE SEQUENCE</scope>
</reference>